<dbReference type="InterPro" id="IPR007094">
    <property type="entry name" value="RNA-dir_pol_PSvirus"/>
</dbReference>
<dbReference type="InterPro" id="IPR001205">
    <property type="entry name" value="RNA-dir_pol_C"/>
</dbReference>
<evidence type="ECO:0000313" key="5">
    <source>
        <dbReference type="EMBL" id="APG78265.1"/>
    </source>
</evidence>
<keyword evidence="2" id="KW-0548">Nucleotidyltransferase</keyword>
<evidence type="ECO:0000259" key="4">
    <source>
        <dbReference type="PROSITE" id="PS50507"/>
    </source>
</evidence>
<dbReference type="EMBL" id="KX884152">
    <property type="protein sequence ID" value="APG78265.1"/>
    <property type="molecule type" value="Genomic_RNA"/>
</dbReference>
<organism evidence="5">
    <name type="scientific">Hubei partiti-like virus 18</name>
    <dbReference type="NCBI Taxonomy" id="1923024"/>
    <lineage>
        <taxon>Viruses</taxon>
        <taxon>Riboviria</taxon>
    </lineage>
</organism>
<accession>A0A1L3KLS2</accession>
<dbReference type="InterPro" id="IPR043128">
    <property type="entry name" value="Rev_trsase/Diguanyl_cyclase"/>
</dbReference>
<dbReference type="SUPFAM" id="SSF56672">
    <property type="entry name" value="DNA/RNA polymerases"/>
    <property type="match status" value="1"/>
</dbReference>
<proteinExistence type="predicted"/>
<dbReference type="GO" id="GO:0039694">
    <property type="term" value="P:viral RNA genome replication"/>
    <property type="evidence" value="ECO:0007669"/>
    <property type="project" value="InterPro"/>
</dbReference>
<keyword evidence="3" id="KW-0693">Viral RNA replication</keyword>
<name>A0A1L3KLS2_9VIRU</name>
<evidence type="ECO:0000256" key="1">
    <source>
        <dbReference type="ARBA" id="ARBA00022679"/>
    </source>
</evidence>
<dbReference type="InterPro" id="IPR043502">
    <property type="entry name" value="DNA/RNA_pol_sf"/>
</dbReference>
<evidence type="ECO:0000256" key="2">
    <source>
        <dbReference type="ARBA" id="ARBA00022695"/>
    </source>
</evidence>
<dbReference type="GO" id="GO:0003968">
    <property type="term" value="F:RNA-directed RNA polymerase activity"/>
    <property type="evidence" value="ECO:0007669"/>
    <property type="project" value="InterPro"/>
</dbReference>
<dbReference type="PROSITE" id="PS50507">
    <property type="entry name" value="RDRP_SSRNA_POS"/>
    <property type="match status" value="1"/>
</dbReference>
<dbReference type="GO" id="GO:0006351">
    <property type="term" value="P:DNA-templated transcription"/>
    <property type="evidence" value="ECO:0007669"/>
    <property type="project" value="InterPro"/>
</dbReference>
<dbReference type="Gene3D" id="3.30.70.270">
    <property type="match status" value="1"/>
</dbReference>
<keyword evidence="1" id="KW-0808">Transferase</keyword>
<protein>
    <submittedName>
        <fullName evidence="5">RdRp</fullName>
    </submittedName>
</protein>
<feature type="domain" description="RdRp catalytic" evidence="4">
    <location>
        <begin position="264"/>
        <end position="385"/>
    </location>
</feature>
<sequence>MAFKSIDLKLKGCKYRVENPVYADPPVFKSEYDDIPFLNRLPSGKGFSFKMDPPYCDFKVITSMCRTGYEGVLKKVLLSKRRSYISPDYIFEGLMGYTKDTAPRLDCPVFDQVLREARNQFTTSLTPLSLKEASDGIPQNTSPGLPYINMYPGMKKGQVLDIAFPDISKYWDDVKDRKPVVALPDCAAFARSHIGDADKNKVRPVWAYPLSIVCAEARFALPFINALKEQKIGKNTAYGMEMMKGGMEWLDIQVKEAKYIDPGCKFLFTDYTAFDSSVPSWLIRECFKIVMDCFYKNLGPGDYQVFSKIVNYFINTPIRNSDGRRLRKLHGIPSGSMFTNIIGTMVNFIVSRYIIKKMCCSDTLFDLYFGDDACIAVRNSTLLNIKDLNAAANYYFGMTINTRKSYWTTSVDNIHFLGYYNFHGSPFKPTSELVCSLLYPQYWVDDWRYTLARTMGTLMAAGGNNKDIFLICQDLYVSATNRGVNFEDAHDLITKSARMSRHAYNMGVDPYEMKPLMFLYYEYSMPKSDCTKLRLGIKLV</sequence>
<dbReference type="Pfam" id="PF00680">
    <property type="entry name" value="RdRP_1"/>
    <property type="match status" value="1"/>
</dbReference>
<dbReference type="GO" id="GO:0003723">
    <property type="term" value="F:RNA binding"/>
    <property type="evidence" value="ECO:0007669"/>
    <property type="project" value="InterPro"/>
</dbReference>
<evidence type="ECO:0000256" key="3">
    <source>
        <dbReference type="ARBA" id="ARBA00022953"/>
    </source>
</evidence>
<reference evidence="5" key="1">
    <citation type="journal article" date="2016" name="Nature">
        <title>Redefining the invertebrate RNA virosphere.</title>
        <authorList>
            <person name="Shi M."/>
            <person name="Lin X.D."/>
            <person name="Tian J.H."/>
            <person name="Chen L.J."/>
            <person name="Chen X."/>
            <person name="Li C.X."/>
            <person name="Qin X.C."/>
            <person name="Li J."/>
            <person name="Cao J.P."/>
            <person name="Eden J.S."/>
            <person name="Buchmann J."/>
            <person name="Wang W."/>
            <person name="Xu J."/>
            <person name="Holmes E.C."/>
            <person name="Zhang Y.Z."/>
        </authorList>
    </citation>
    <scope>NUCLEOTIDE SEQUENCE</scope>
    <source>
        <strain evidence="5">SCM50556</strain>
    </source>
</reference>